<dbReference type="SMART" id="SM01118">
    <property type="entry name" value="CYTH"/>
    <property type="match status" value="1"/>
</dbReference>
<dbReference type="InterPro" id="IPR023577">
    <property type="entry name" value="CYTH_domain"/>
</dbReference>
<organism evidence="3 4">
    <name type="scientific">Pararhodospirillum oryzae</name>
    <dbReference type="NCBI Taxonomy" id="478448"/>
    <lineage>
        <taxon>Bacteria</taxon>
        <taxon>Pseudomonadati</taxon>
        <taxon>Pseudomonadota</taxon>
        <taxon>Alphaproteobacteria</taxon>
        <taxon>Rhodospirillales</taxon>
        <taxon>Rhodospirillaceae</taxon>
        <taxon>Pararhodospirillum</taxon>
    </lineage>
</organism>
<gene>
    <name evidence="3" type="ORF">ROR02_25040</name>
</gene>
<accession>A0A512HA86</accession>
<dbReference type="SUPFAM" id="SSF55154">
    <property type="entry name" value="CYTH-like phosphatases"/>
    <property type="match status" value="1"/>
</dbReference>
<evidence type="ECO:0000259" key="1">
    <source>
        <dbReference type="PROSITE" id="PS51707"/>
    </source>
</evidence>
<dbReference type="Gene3D" id="1.40.20.10">
    <property type="entry name" value="CHAD domain"/>
    <property type="match status" value="1"/>
</dbReference>
<feature type="domain" description="CYTH" evidence="1">
    <location>
        <begin position="10"/>
        <end position="209"/>
    </location>
</feature>
<dbReference type="PANTHER" id="PTHR39569">
    <property type="entry name" value="INORGANIC TRIPHOSPHATASE"/>
    <property type="match status" value="1"/>
</dbReference>
<sequence>MTAPSDASAPLETELKLICPADGLDRLRGHPLLAGAPTRVARLVSTYFDTTEGTLARAGYALRVRKDGGERWQALKNQGEAQGGLHVRNEWEMPLAGETPDLSLLPAPHPRATVEALVGNRSLVGLIVTDFERATWLVDHDGAVIEVALDVGSVSALDRRTPLIELELELKAGPRAAVFALALALAEGAPLRLTGITKAERGVALLEARAPRPVAPPPAPAVALAAGTPVEEALAVLSHAALADLLSQAPRVEGDTPVDGVHQTRVALRRLRAVVSLFEDAVAGPDTLAVREDLRWLMGTLGPLRDADVLTETLLPTLAPFLAGEAGWPALLAAAHARRQALRAEARAALEAPRFTTLALRAFAWIGQGHWRRDPARAAWRALPLGPIADDALARRWRRARRAGREFDTLSVAQRHALRVTLKRLRYTLENLGPLYPGKATRDTVRALKAVQDALGDANDIAVARQALSRLAEASGDPALAFVAGRASGLIEARLPDVETRARAAWQAFAALTPAWEA</sequence>
<dbReference type="InterPro" id="IPR007899">
    <property type="entry name" value="CHAD_dom"/>
</dbReference>
<dbReference type="AlphaFoldDB" id="A0A512HA86"/>
<dbReference type="SMART" id="SM00880">
    <property type="entry name" value="CHAD"/>
    <property type="match status" value="1"/>
</dbReference>
<dbReference type="GO" id="GO:0046872">
    <property type="term" value="F:metal ion binding"/>
    <property type="evidence" value="ECO:0007669"/>
    <property type="project" value="TreeGrafter"/>
</dbReference>
<name>A0A512HA86_9PROT</name>
<proteinExistence type="predicted"/>
<dbReference type="InterPro" id="IPR033469">
    <property type="entry name" value="CYTH-like_dom_sf"/>
</dbReference>
<evidence type="ECO:0000259" key="2">
    <source>
        <dbReference type="PROSITE" id="PS51708"/>
    </source>
</evidence>
<dbReference type="PROSITE" id="PS51708">
    <property type="entry name" value="CHAD"/>
    <property type="match status" value="1"/>
</dbReference>
<dbReference type="OrthoDB" id="9777271at2"/>
<dbReference type="RefSeq" id="WP_147164391.1">
    <property type="nucleotide sequence ID" value="NZ_BJZO01000074.1"/>
</dbReference>
<comment type="caution">
    <text evidence="3">The sequence shown here is derived from an EMBL/GenBank/DDBJ whole genome shotgun (WGS) entry which is preliminary data.</text>
</comment>
<dbReference type="Pfam" id="PF01928">
    <property type="entry name" value="CYTH"/>
    <property type="match status" value="1"/>
</dbReference>
<dbReference type="Pfam" id="PF05235">
    <property type="entry name" value="CHAD"/>
    <property type="match status" value="1"/>
</dbReference>
<dbReference type="EMBL" id="BJZO01000074">
    <property type="protein sequence ID" value="GEO82373.1"/>
    <property type="molecule type" value="Genomic_DNA"/>
</dbReference>
<dbReference type="Gene3D" id="2.40.320.10">
    <property type="entry name" value="Hypothetical Protein Pfu-838710-001"/>
    <property type="match status" value="1"/>
</dbReference>
<dbReference type="GO" id="GO:0050355">
    <property type="term" value="F:inorganic triphosphate phosphatase activity"/>
    <property type="evidence" value="ECO:0007669"/>
    <property type="project" value="InterPro"/>
</dbReference>
<dbReference type="PANTHER" id="PTHR39569:SF1">
    <property type="entry name" value="INORGANIC TRIPHOSPHATASE"/>
    <property type="match status" value="1"/>
</dbReference>
<dbReference type="InterPro" id="IPR039013">
    <property type="entry name" value="YgiF"/>
</dbReference>
<feature type="domain" description="CHAD" evidence="2">
    <location>
        <begin position="227"/>
        <end position="511"/>
    </location>
</feature>
<dbReference type="PROSITE" id="PS51707">
    <property type="entry name" value="CYTH"/>
    <property type="match status" value="1"/>
</dbReference>
<evidence type="ECO:0000313" key="3">
    <source>
        <dbReference type="EMBL" id="GEO82373.1"/>
    </source>
</evidence>
<dbReference type="CDD" id="cd07756">
    <property type="entry name" value="CYTH-like_Pase_CHAD"/>
    <property type="match status" value="1"/>
</dbReference>
<protein>
    <submittedName>
        <fullName evidence="3">Inorganic triphosphatase</fullName>
    </submittedName>
</protein>
<keyword evidence="4" id="KW-1185">Reference proteome</keyword>
<dbReference type="InterPro" id="IPR038186">
    <property type="entry name" value="CHAD_dom_sf"/>
</dbReference>
<dbReference type="Proteomes" id="UP000321567">
    <property type="component" value="Unassembled WGS sequence"/>
</dbReference>
<reference evidence="3 4" key="1">
    <citation type="submission" date="2019-07" db="EMBL/GenBank/DDBJ databases">
        <title>Whole genome shotgun sequence of Rhodospirillum oryzae NBRC 107573.</title>
        <authorList>
            <person name="Hosoyama A."/>
            <person name="Uohara A."/>
            <person name="Ohji S."/>
            <person name="Ichikawa N."/>
        </authorList>
    </citation>
    <scope>NUCLEOTIDE SEQUENCE [LARGE SCALE GENOMIC DNA]</scope>
    <source>
        <strain evidence="3 4">NBRC 107573</strain>
    </source>
</reference>
<evidence type="ECO:0000313" key="4">
    <source>
        <dbReference type="Proteomes" id="UP000321567"/>
    </source>
</evidence>